<dbReference type="HOGENOM" id="CLU_127800_0_0_1"/>
<dbReference type="EMBL" id="KN831980">
    <property type="protein sequence ID" value="KIO02696.1"/>
    <property type="molecule type" value="Genomic_DNA"/>
</dbReference>
<evidence type="ECO:0000256" key="1">
    <source>
        <dbReference type="SAM" id="Phobius"/>
    </source>
</evidence>
<feature type="transmembrane region" description="Helical" evidence="1">
    <location>
        <begin position="109"/>
        <end position="129"/>
    </location>
</feature>
<evidence type="ECO:0000313" key="3">
    <source>
        <dbReference type="Proteomes" id="UP000054217"/>
    </source>
</evidence>
<dbReference type="AlphaFoldDB" id="A0A0C3P5B9"/>
<organism evidence="2 3">
    <name type="scientific">Pisolithus tinctorius Marx 270</name>
    <dbReference type="NCBI Taxonomy" id="870435"/>
    <lineage>
        <taxon>Eukaryota</taxon>
        <taxon>Fungi</taxon>
        <taxon>Dikarya</taxon>
        <taxon>Basidiomycota</taxon>
        <taxon>Agaricomycotina</taxon>
        <taxon>Agaricomycetes</taxon>
        <taxon>Agaricomycetidae</taxon>
        <taxon>Boletales</taxon>
        <taxon>Sclerodermatineae</taxon>
        <taxon>Pisolithaceae</taxon>
        <taxon>Pisolithus</taxon>
    </lineage>
</organism>
<dbReference type="InParanoid" id="A0A0C3P5B9"/>
<dbReference type="Proteomes" id="UP000054217">
    <property type="component" value="Unassembled WGS sequence"/>
</dbReference>
<gene>
    <name evidence="2" type="ORF">M404DRAFT_641293</name>
</gene>
<name>A0A0C3P5B9_PISTI</name>
<keyword evidence="1" id="KW-0812">Transmembrane</keyword>
<sequence length="161" mass="17963">METTQNDHNDSVSHRAILRHYICIFLAIQGWPSCCVLWLVQIILQLRLYVLYDRSRRVSLLVGSAFVAEILAVSAILVTANLTSGTTIELIPGLKFCTNTGVSNNFYVFWLPILSFECILCALAAWAGVRRSRNSANPTSVTNKIRLLDVLIKGNVGYFIT</sequence>
<feature type="transmembrane region" description="Helical" evidence="1">
    <location>
        <begin position="18"/>
        <end position="46"/>
    </location>
</feature>
<dbReference type="OrthoDB" id="2624532at2759"/>
<keyword evidence="3" id="KW-1185">Reference proteome</keyword>
<feature type="transmembrane region" description="Helical" evidence="1">
    <location>
        <begin position="58"/>
        <end position="80"/>
    </location>
</feature>
<evidence type="ECO:0000313" key="2">
    <source>
        <dbReference type="EMBL" id="KIO02696.1"/>
    </source>
</evidence>
<proteinExistence type="predicted"/>
<keyword evidence="1" id="KW-0472">Membrane</keyword>
<reference evidence="3" key="2">
    <citation type="submission" date="2015-01" db="EMBL/GenBank/DDBJ databases">
        <title>Evolutionary Origins and Diversification of the Mycorrhizal Mutualists.</title>
        <authorList>
            <consortium name="DOE Joint Genome Institute"/>
            <consortium name="Mycorrhizal Genomics Consortium"/>
            <person name="Kohler A."/>
            <person name="Kuo A."/>
            <person name="Nagy L.G."/>
            <person name="Floudas D."/>
            <person name="Copeland A."/>
            <person name="Barry K.W."/>
            <person name="Cichocki N."/>
            <person name="Veneault-Fourrey C."/>
            <person name="LaButti K."/>
            <person name="Lindquist E.A."/>
            <person name="Lipzen A."/>
            <person name="Lundell T."/>
            <person name="Morin E."/>
            <person name="Murat C."/>
            <person name="Riley R."/>
            <person name="Ohm R."/>
            <person name="Sun H."/>
            <person name="Tunlid A."/>
            <person name="Henrissat B."/>
            <person name="Grigoriev I.V."/>
            <person name="Hibbett D.S."/>
            <person name="Martin F."/>
        </authorList>
    </citation>
    <scope>NUCLEOTIDE SEQUENCE [LARGE SCALE GENOMIC DNA]</scope>
    <source>
        <strain evidence="3">Marx 270</strain>
    </source>
</reference>
<keyword evidence="1" id="KW-1133">Transmembrane helix</keyword>
<accession>A0A0C3P5B9</accession>
<protein>
    <submittedName>
        <fullName evidence="2">Uncharacterized protein</fullName>
    </submittedName>
</protein>
<reference evidence="2 3" key="1">
    <citation type="submission" date="2014-04" db="EMBL/GenBank/DDBJ databases">
        <authorList>
            <consortium name="DOE Joint Genome Institute"/>
            <person name="Kuo A."/>
            <person name="Kohler A."/>
            <person name="Costa M.D."/>
            <person name="Nagy L.G."/>
            <person name="Floudas D."/>
            <person name="Copeland A."/>
            <person name="Barry K.W."/>
            <person name="Cichocki N."/>
            <person name="Veneault-Fourrey C."/>
            <person name="LaButti K."/>
            <person name="Lindquist E.A."/>
            <person name="Lipzen A."/>
            <person name="Lundell T."/>
            <person name="Morin E."/>
            <person name="Murat C."/>
            <person name="Sun H."/>
            <person name="Tunlid A."/>
            <person name="Henrissat B."/>
            <person name="Grigoriev I.V."/>
            <person name="Hibbett D.S."/>
            <person name="Martin F."/>
            <person name="Nordberg H.P."/>
            <person name="Cantor M.N."/>
            <person name="Hua S.X."/>
        </authorList>
    </citation>
    <scope>NUCLEOTIDE SEQUENCE [LARGE SCALE GENOMIC DNA]</scope>
    <source>
        <strain evidence="2 3">Marx 270</strain>
    </source>
</reference>